<dbReference type="EMBL" id="QAPF01000176">
    <property type="protein sequence ID" value="TEA14073.1"/>
    <property type="molecule type" value="Genomic_DNA"/>
</dbReference>
<evidence type="ECO:0000313" key="4">
    <source>
        <dbReference type="Proteomes" id="UP000295604"/>
    </source>
</evidence>
<evidence type="ECO:0000313" key="3">
    <source>
        <dbReference type="EMBL" id="TEA14073.1"/>
    </source>
</evidence>
<protein>
    <submittedName>
        <fullName evidence="3">Receptor-interacting serine/threonine-protein kinase 1</fullName>
    </submittedName>
</protein>
<keyword evidence="3" id="KW-0808">Transferase</keyword>
<organism evidence="3 4">
    <name type="scientific">Colletotrichum sidae</name>
    <dbReference type="NCBI Taxonomy" id="1347389"/>
    <lineage>
        <taxon>Eukaryota</taxon>
        <taxon>Fungi</taxon>
        <taxon>Dikarya</taxon>
        <taxon>Ascomycota</taxon>
        <taxon>Pezizomycotina</taxon>
        <taxon>Sordariomycetes</taxon>
        <taxon>Hypocreomycetidae</taxon>
        <taxon>Glomerellales</taxon>
        <taxon>Glomerellaceae</taxon>
        <taxon>Colletotrichum</taxon>
        <taxon>Colletotrichum orbiculare species complex</taxon>
    </lineage>
</organism>
<dbReference type="Pfam" id="PF00069">
    <property type="entry name" value="Pkinase"/>
    <property type="match status" value="1"/>
</dbReference>
<dbReference type="InterPro" id="IPR011009">
    <property type="entry name" value="Kinase-like_dom_sf"/>
</dbReference>
<dbReference type="GO" id="GO:0007165">
    <property type="term" value="P:signal transduction"/>
    <property type="evidence" value="ECO:0007669"/>
    <property type="project" value="TreeGrafter"/>
</dbReference>
<dbReference type="GO" id="GO:0005524">
    <property type="term" value="F:ATP binding"/>
    <property type="evidence" value="ECO:0007669"/>
    <property type="project" value="InterPro"/>
</dbReference>
<gene>
    <name evidence="3" type="primary">Ripk1</name>
    <name evidence="3" type="ORF">C8034_v003510</name>
</gene>
<dbReference type="SMART" id="SM00220">
    <property type="entry name" value="S_TKc"/>
    <property type="match status" value="1"/>
</dbReference>
<feature type="region of interest" description="Disordered" evidence="1">
    <location>
        <begin position="1"/>
        <end position="24"/>
    </location>
</feature>
<dbReference type="Proteomes" id="UP000295604">
    <property type="component" value="Unassembled WGS sequence"/>
</dbReference>
<dbReference type="Gene3D" id="1.10.510.10">
    <property type="entry name" value="Transferase(Phosphotransferase) domain 1"/>
    <property type="match status" value="1"/>
</dbReference>
<feature type="domain" description="Protein kinase" evidence="2">
    <location>
        <begin position="1"/>
        <end position="244"/>
    </location>
</feature>
<dbReference type="InterPro" id="IPR000719">
    <property type="entry name" value="Prot_kinase_dom"/>
</dbReference>
<comment type="caution">
    <text evidence="3">The sequence shown here is derived from an EMBL/GenBank/DDBJ whole genome shotgun (WGS) entry which is preliminary data.</text>
</comment>
<dbReference type="InterPro" id="IPR050167">
    <property type="entry name" value="Ser_Thr_protein_kinase"/>
</dbReference>
<evidence type="ECO:0000259" key="2">
    <source>
        <dbReference type="PROSITE" id="PS50011"/>
    </source>
</evidence>
<dbReference type="PANTHER" id="PTHR23257">
    <property type="entry name" value="SERINE-THREONINE PROTEIN KINASE"/>
    <property type="match status" value="1"/>
</dbReference>
<accession>A0A4R8T9B7</accession>
<dbReference type="SUPFAM" id="SSF56112">
    <property type="entry name" value="Protein kinase-like (PK-like)"/>
    <property type="match status" value="1"/>
</dbReference>
<keyword evidence="3" id="KW-0418">Kinase</keyword>
<proteinExistence type="predicted"/>
<feature type="compositionally biased region" description="Polar residues" evidence="1">
    <location>
        <begin position="1"/>
        <end position="13"/>
    </location>
</feature>
<dbReference type="GO" id="GO:0005737">
    <property type="term" value="C:cytoplasm"/>
    <property type="evidence" value="ECO:0007669"/>
    <property type="project" value="TreeGrafter"/>
</dbReference>
<dbReference type="PROSITE" id="PS50011">
    <property type="entry name" value="PROTEIN_KINASE_DOM"/>
    <property type="match status" value="1"/>
</dbReference>
<keyword evidence="3" id="KW-0675">Receptor</keyword>
<name>A0A4R8T9B7_9PEZI</name>
<sequence>MPYNPPSTDSAFHTQHGDDDGLPSLNQKGEFVAVGSTSYVERLPNGTIIKTAWPGGDRAHQRRREIATEAEIYDRLGEHPCLVKKMAWDPDESTLTLEDMPNGTLKDYLESHADVPLEQRQKWVAEAVECIRFLHSSAIIHCDVGPHNFLLDDRLRLKIIDFSGSSIDASRTDISPGTRYAAPTLDRSLQWTPTVKNDLFSLGSTMYYIMMGKAPFEEFQSEDVQNMYRAGLRILSLWTDWLLS</sequence>
<evidence type="ECO:0000256" key="1">
    <source>
        <dbReference type="SAM" id="MobiDB-lite"/>
    </source>
</evidence>
<dbReference type="GO" id="GO:0004672">
    <property type="term" value="F:protein kinase activity"/>
    <property type="evidence" value="ECO:0007669"/>
    <property type="project" value="InterPro"/>
</dbReference>
<keyword evidence="4" id="KW-1185">Reference proteome</keyword>
<dbReference type="AlphaFoldDB" id="A0A4R8T9B7"/>
<reference evidence="3 4" key="1">
    <citation type="submission" date="2018-11" db="EMBL/GenBank/DDBJ databases">
        <title>Genome sequence and assembly of Colletotrichum sidae.</title>
        <authorList>
            <person name="Gan P."/>
            <person name="Shirasu K."/>
        </authorList>
    </citation>
    <scope>NUCLEOTIDE SEQUENCE [LARGE SCALE GENOMIC DNA]</scope>
    <source>
        <strain evidence="3 4">CBS 518.97</strain>
    </source>
</reference>